<dbReference type="KEGG" id="haad:MW046_16240"/>
<evidence type="ECO:0000259" key="8">
    <source>
        <dbReference type="PROSITE" id="PS50928"/>
    </source>
</evidence>
<feature type="transmembrane region" description="Helical" evidence="7">
    <location>
        <begin position="116"/>
        <end position="139"/>
    </location>
</feature>
<comment type="similarity">
    <text evidence="7">Belongs to the binding-protein-dependent transport system permease family.</text>
</comment>
<dbReference type="CDD" id="cd06261">
    <property type="entry name" value="TM_PBP2"/>
    <property type="match status" value="1"/>
</dbReference>
<dbReference type="InterPro" id="IPR035906">
    <property type="entry name" value="MetI-like_sf"/>
</dbReference>
<keyword evidence="2 7" id="KW-0813">Transport</keyword>
<dbReference type="Pfam" id="PF00528">
    <property type="entry name" value="BPD_transp_1"/>
    <property type="match status" value="1"/>
</dbReference>
<sequence>MHDELKAEAIWRFAGYGFLILVTMFMLVPIYWLLVASTLPESAIIASAGSGLPRLIPGTHFLENARTLAARPDVDFYLSIFNSVLIAVVYTGLALIFCSMAGFAFAKYDFRFKEPLFLGILATLIIPINLLVVPLFLLVSNIGLANSYWAVILPWAAYPIGIFFMRQSMQSIPDSLLEAARMDGASEFQLYYRVALPTMKSSMAALAVILFLFQWNLFLWPLVVLQQEKFTIPVAITKIMGQEQIAYDQLLIAAVLAIVPMFVVFLALQRHFVRGILAGAVKE</sequence>
<comment type="subcellular location">
    <subcellularLocation>
        <location evidence="1 7">Cell membrane</location>
        <topology evidence="1 7">Multi-pass membrane protein</topology>
    </subcellularLocation>
</comment>
<evidence type="ECO:0000256" key="7">
    <source>
        <dbReference type="RuleBase" id="RU363032"/>
    </source>
</evidence>
<gene>
    <name evidence="9" type="ORF">MW046_16240</name>
</gene>
<dbReference type="GO" id="GO:0055085">
    <property type="term" value="P:transmembrane transport"/>
    <property type="evidence" value="ECO:0007669"/>
    <property type="project" value="InterPro"/>
</dbReference>
<dbReference type="RefSeq" id="WP_247995253.1">
    <property type="nucleotide sequence ID" value="NZ_CP096021.1"/>
</dbReference>
<evidence type="ECO:0000256" key="2">
    <source>
        <dbReference type="ARBA" id="ARBA00022448"/>
    </source>
</evidence>
<evidence type="ECO:0000256" key="5">
    <source>
        <dbReference type="ARBA" id="ARBA00022989"/>
    </source>
</evidence>
<name>A0A8U0A6W5_9EURY</name>
<feature type="transmembrane region" description="Helical" evidence="7">
    <location>
        <begin position="145"/>
        <end position="165"/>
    </location>
</feature>
<dbReference type="AlphaFoldDB" id="A0A8U0A6W5"/>
<dbReference type="GO" id="GO:0005886">
    <property type="term" value="C:plasma membrane"/>
    <property type="evidence" value="ECO:0007669"/>
    <property type="project" value="UniProtKB-SubCell"/>
</dbReference>
<keyword evidence="5 7" id="KW-1133">Transmembrane helix</keyword>
<dbReference type="EMBL" id="CP096021">
    <property type="protein sequence ID" value="UPM44599.1"/>
    <property type="molecule type" value="Genomic_DNA"/>
</dbReference>
<keyword evidence="10" id="KW-1185">Reference proteome</keyword>
<keyword evidence="9" id="KW-0614">Plasmid</keyword>
<organism evidence="9 10">
    <name type="scientific">Halocatena salina</name>
    <dbReference type="NCBI Taxonomy" id="2934340"/>
    <lineage>
        <taxon>Archaea</taxon>
        <taxon>Methanobacteriati</taxon>
        <taxon>Methanobacteriota</taxon>
        <taxon>Stenosarchaea group</taxon>
        <taxon>Halobacteria</taxon>
        <taxon>Halobacteriales</taxon>
        <taxon>Natronomonadaceae</taxon>
        <taxon>Halocatena</taxon>
    </lineage>
</organism>
<dbReference type="SUPFAM" id="SSF161098">
    <property type="entry name" value="MetI-like"/>
    <property type="match status" value="1"/>
</dbReference>
<evidence type="ECO:0000256" key="4">
    <source>
        <dbReference type="ARBA" id="ARBA00022692"/>
    </source>
</evidence>
<evidence type="ECO:0000313" key="10">
    <source>
        <dbReference type="Proteomes" id="UP000831768"/>
    </source>
</evidence>
<dbReference type="PANTHER" id="PTHR43744">
    <property type="entry name" value="ABC TRANSPORTER PERMEASE PROTEIN MG189-RELATED-RELATED"/>
    <property type="match status" value="1"/>
</dbReference>
<feature type="transmembrane region" description="Helical" evidence="7">
    <location>
        <begin position="12"/>
        <end position="34"/>
    </location>
</feature>
<evidence type="ECO:0000256" key="6">
    <source>
        <dbReference type="ARBA" id="ARBA00023136"/>
    </source>
</evidence>
<evidence type="ECO:0000256" key="1">
    <source>
        <dbReference type="ARBA" id="ARBA00004651"/>
    </source>
</evidence>
<dbReference type="Gene3D" id="1.10.3720.10">
    <property type="entry name" value="MetI-like"/>
    <property type="match status" value="1"/>
</dbReference>
<evidence type="ECO:0000313" key="9">
    <source>
        <dbReference type="EMBL" id="UPM44599.1"/>
    </source>
</evidence>
<keyword evidence="3" id="KW-1003">Cell membrane</keyword>
<feature type="transmembrane region" description="Helical" evidence="7">
    <location>
        <begin position="76"/>
        <end position="104"/>
    </location>
</feature>
<dbReference type="GeneID" id="71929629"/>
<reference evidence="9" key="1">
    <citation type="submission" date="2022-04" db="EMBL/GenBank/DDBJ databases">
        <title>Halocatena sp. nov., isolated from a salt lake.</title>
        <authorList>
            <person name="Cui H.-L."/>
        </authorList>
    </citation>
    <scope>NUCLEOTIDE SEQUENCE</scope>
    <source>
        <strain evidence="9">AD-1</strain>
        <plasmid evidence="9">unnamed2</plasmid>
    </source>
</reference>
<dbReference type="Proteomes" id="UP000831768">
    <property type="component" value="Plasmid unnamed2"/>
</dbReference>
<feature type="transmembrane region" description="Helical" evidence="7">
    <location>
        <begin position="245"/>
        <end position="268"/>
    </location>
</feature>
<dbReference type="PROSITE" id="PS50928">
    <property type="entry name" value="ABC_TM1"/>
    <property type="match status" value="1"/>
</dbReference>
<feature type="transmembrane region" description="Helical" evidence="7">
    <location>
        <begin position="203"/>
        <end position="225"/>
    </location>
</feature>
<accession>A0A8U0A6W5</accession>
<keyword evidence="6 7" id="KW-0472">Membrane</keyword>
<geneLocation type="plasmid" evidence="9 10">
    <name>unnamed2</name>
</geneLocation>
<feature type="domain" description="ABC transmembrane type-1" evidence="8">
    <location>
        <begin position="80"/>
        <end position="268"/>
    </location>
</feature>
<dbReference type="PANTHER" id="PTHR43744:SF2">
    <property type="entry name" value="ARABINOOLIGOSACCHARIDES TRANSPORT SYSTEM PERMEASE PROTEIN ARAQ"/>
    <property type="match status" value="1"/>
</dbReference>
<evidence type="ECO:0000256" key="3">
    <source>
        <dbReference type="ARBA" id="ARBA00022475"/>
    </source>
</evidence>
<proteinExistence type="inferred from homology"/>
<keyword evidence="4 7" id="KW-0812">Transmembrane</keyword>
<dbReference type="InterPro" id="IPR000515">
    <property type="entry name" value="MetI-like"/>
</dbReference>
<protein>
    <submittedName>
        <fullName evidence="9">Carbohydrate ABC transporter permease</fullName>
    </submittedName>
</protein>